<organism evidence="4 5">
    <name type="scientific">Blautia ammoniilytica</name>
    <dbReference type="NCBI Taxonomy" id="2981782"/>
    <lineage>
        <taxon>Bacteria</taxon>
        <taxon>Bacillati</taxon>
        <taxon>Bacillota</taxon>
        <taxon>Clostridia</taxon>
        <taxon>Lachnospirales</taxon>
        <taxon>Lachnospiraceae</taxon>
        <taxon>Blautia</taxon>
    </lineage>
</organism>
<protein>
    <submittedName>
        <fullName evidence="4">LacI family DNA-binding transcriptional regulator</fullName>
    </submittedName>
</protein>
<comment type="subcellular location">
    <subcellularLocation>
        <location evidence="1">Cell envelope</location>
    </subcellularLocation>
</comment>
<dbReference type="PANTHER" id="PTHR30036:SF7">
    <property type="entry name" value="ABC TRANSPORTER PERIPLASMIC-BINDING PROTEIN YPHF"/>
    <property type="match status" value="1"/>
</dbReference>
<dbReference type="SMART" id="SM00354">
    <property type="entry name" value="HTH_LACI"/>
    <property type="match status" value="1"/>
</dbReference>
<dbReference type="Proteomes" id="UP001652409">
    <property type="component" value="Unassembled WGS sequence"/>
</dbReference>
<keyword evidence="4" id="KW-0238">DNA-binding</keyword>
<dbReference type="GO" id="GO:0003677">
    <property type="term" value="F:DNA binding"/>
    <property type="evidence" value="ECO:0007669"/>
    <property type="project" value="UniProtKB-KW"/>
</dbReference>
<dbReference type="InterPro" id="IPR025997">
    <property type="entry name" value="SBP_2_dom"/>
</dbReference>
<dbReference type="InterPro" id="IPR050555">
    <property type="entry name" value="Bact_Solute-Bind_Prot2"/>
</dbReference>
<keyword evidence="5" id="KW-1185">Reference proteome</keyword>
<dbReference type="PANTHER" id="PTHR30036">
    <property type="entry name" value="D-XYLOSE-BINDING PERIPLASMIC PROTEIN"/>
    <property type="match status" value="1"/>
</dbReference>
<evidence type="ECO:0000256" key="1">
    <source>
        <dbReference type="ARBA" id="ARBA00004196"/>
    </source>
</evidence>
<comment type="caution">
    <text evidence="4">The sequence shown here is derived from an EMBL/GenBank/DDBJ whole genome shotgun (WGS) entry which is preliminary data.</text>
</comment>
<evidence type="ECO:0000313" key="5">
    <source>
        <dbReference type="Proteomes" id="UP001652409"/>
    </source>
</evidence>
<dbReference type="Gene3D" id="3.40.50.2300">
    <property type="match status" value="2"/>
</dbReference>
<name>A0ABT2TWM9_9FIRM</name>
<dbReference type="CDD" id="cd01392">
    <property type="entry name" value="HTH_LacI"/>
    <property type="match status" value="1"/>
</dbReference>
<sequence>MSQITLKQIAERAGTSVGTVDRALNNRGRISPSTKEKIIKIADEMGYQPNKIASALSRSKCLRIAVIYAKYPAYFVDEFTAGLKKAIEHFTHYKIEIITYRCNALDPQSQIEVIKDIDFSNIDGFSLNASGQELAPYINRISDMGIPVVTFNSDIPGTKRLFHVGMDPFMAGRVSFNLMAKMLQGKGKILAMPGFHSVLSHEERIKGFLEAARDYPNIQVIPGGEYKDRDDLAIDLVQKALAKHQDIAGIYTVSSPGVIGAGKYLSQLPKESRPIAVGYDTSQDMKQLMEKDACTFVVYQNPAAQIYYSIVYLVEYVLFGTLPSQELNFLPPQIVVRENIDYYLEGDNKFIFVN</sequence>
<dbReference type="CDD" id="cd06307">
    <property type="entry name" value="PBP1_sugar_binding"/>
    <property type="match status" value="1"/>
</dbReference>
<evidence type="ECO:0000313" key="4">
    <source>
        <dbReference type="EMBL" id="MCU6766644.1"/>
    </source>
</evidence>
<evidence type="ECO:0000259" key="3">
    <source>
        <dbReference type="PROSITE" id="PS50932"/>
    </source>
</evidence>
<dbReference type="InterPro" id="IPR028082">
    <property type="entry name" value="Peripla_BP_I"/>
</dbReference>
<dbReference type="PROSITE" id="PS50932">
    <property type="entry name" value="HTH_LACI_2"/>
    <property type="match status" value="1"/>
</dbReference>
<dbReference type="Pfam" id="PF13407">
    <property type="entry name" value="Peripla_BP_4"/>
    <property type="match status" value="1"/>
</dbReference>
<dbReference type="InterPro" id="IPR000843">
    <property type="entry name" value="HTH_LacI"/>
</dbReference>
<dbReference type="EMBL" id="JAOQJL010000036">
    <property type="protein sequence ID" value="MCU6766644.1"/>
    <property type="molecule type" value="Genomic_DNA"/>
</dbReference>
<feature type="domain" description="HTH lacI-type" evidence="3">
    <location>
        <begin position="4"/>
        <end position="58"/>
    </location>
</feature>
<reference evidence="4 5" key="1">
    <citation type="journal article" date="2021" name="ISME Commun">
        <title>Automated analysis of genomic sequences facilitates high-throughput and comprehensive description of bacteria.</title>
        <authorList>
            <person name="Hitch T.C.A."/>
        </authorList>
    </citation>
    <scope>NUCLEOTIDE SEQUENCE [LARGE SCALE GENOMIC DNA]</scope>
    <source>
        <strain evidence="4 5">Sanger_23</strain>
    </source>
</reference>
<dbReference type="Pfam" id="PF00356">
    <property type="entry name" value="LacI"/>
    <property type="match status" value="1"/>
</dbReference>
<accession>A0ABT2TWM9</accession>
<dbReference type="InterPro" id="IPR010982">
    <property type="entry name" value="Lambda_DNA-bd_dom_sf"/>
</dbReference>
<dbReference type="SUPFAM" id="SSF53822">
    <property type="entry name" value="Periplasmic binding protein-like I"/>
    <property type="match status" value="1"/>
</dbReference>
<gene>
    <name evidence="4" type="ORF">OCV61_14750</name>
</gene>
<comment type="similarity">
    <text evidence="2">Belongs to the bacterial solute-binding protein 2 family.</text>
</comment>
<proteinExistence type="inferred from homology"/>
<dbReference type="SUPFAM" id="SSF47413">
    <property type="entry name" value="lambda repressor-like DNA-binding domains"/>
    <property type="match status" value="1"/>
</dbReference>
<evidence type="ECO:0000256" key="2">
    <source>
        <dbReference type="ARBA" id="ARBA00007639"/>
    </source>
</evidence>
<dbReference type="RefSeq" id="WP_158422455.1">
    <property type="nucleotide sequence ID" value="NZ_JAOQJL010000036.1"/>
</dbReference>
<dbReference type="Gene3D" id="1.10.260.40">
    <property type="entry name" value="lambda repressor-like DNA-binding domains"/>
    <property type="match status" value="1"/>
</dbReference>